<evidence type="ECO:0000313" key="1">
    <source>
        <dbReference type="EMBL" id="JAE26650.1"/>
    </source>
</evidence>
<organism evidence="1">
    <name type="scientific">Arundo donax</name>
    <name type="common">Giant reed</name>
    <name type="synonym">Donax arundinaceus</name>
    <dbReference type="NCBI Taxonomy" id="35708"/>
    <lineage>
        <taxon>Eukaryota</taxon>
        <taxon>Viridiplantae</taxon>
        <taxon>Streptophyta</taxon>
        <taxon>Embryophyta</taxon>
        <taxon>Tracheophyta</taxon>
        <taxon>Spermatophyta</taxon>
        <taxon>Magnoliopsida</taxon>
        <taxon>Liliopsida</taxon>
        <taxon>Poales</taxon>
        <taxon>Poaceae</taxon>
        <taxon>PACMAD clade</taxon>
        <taxon>Arundinoideae</taxon>
        <taxon>Arundineae</taxon>
        <taxon>Arundo</taxon>
    </lineage>
</organism>
<name>A0A0A9GNG5_ARUDO</name>
<reference evidence="1" key="2">
    <citation type="journal article" date="2015" name="Data Brief">
        <title>Shoot transcriptome of the giant reed, Arundo donax.</title>
        <authorList>
            <person name="Barrero R.A."/>
            <person name="Guerrero F.D."/>
            <person name="Moolhuijzen P."/>
            <person name="Goolsby J.A."/>
            <person name="Tidwell J."/>
            <person name="Bellgard S.E."/>
            <person name="Bellgard M.I."/>
        </authorList>
    </citation>
    <scope>NUCLEOTIDE SEQUENCE</scope>
    <source>
        <tissue evidence="1">Shoot tissue taken approximately 20 cm above the soil surface</tissue>
    </source>
</reference>
<proteinExistence type="predicted"/>
<dbReference type="EMBL" id="GBRH01171246">
    <property type="protein sequence ID" value="JAE26650.1"/>
    <property type="molecule type" value="Transcribed_RNA"/>
</dbReference>
<sequence length="86" mass="10008">MLPYAPRAFFGLVDKLGTSIVLDYQYPSRHLHYRVFWHLFPETLTHKKGLTLLTLLNNNIEGETNKVSSAHTKICRIYKKISSNFI</sequence>
<dbReference type="AlphaFoldDB" id="A0A0A9GNG5"/>
<reference evidence="1" key="1">
    <citation type="submission" date="2014-09" db="EMBL/GenBank/DDBJ databases">
        <authorList>
            <person name="Magalhaes I.L.F."/>
            <person name="Oliveira U."/>
            <person name="Santos F.R."/>
            <person name="Vidigal T.H.D.A."/>
            <person name="Brescovit A.D."/>
            <person name="Santos A.J."/>
        </authorList>
    </citation>
    <scope>NUCLEOTIDE SEQUENCE</scope>
    <source>
        <tissue evidence="1">Shoot tissue taken approximately 20 cm above the soil surface</tissue>
    </source>
</reference>
<protein>
    <submittedName>
        <fullName evidence="1">Uncharacterized protein</fullName>
    </submittedName>
</protein>
<accession>A0A0A9GNG5</accession>